<dbReference type="InterPro" id="IPR013154">
    <property type="entry name" value="ADH-like_N"/>
</dbReference>
<dbReference type="PANTHER" id="PTHR45033:SF3">
    <property type="entry name" value="DEHYDROGENASE, PUTATIVE (AFU_ORTHOLOGUE AFUA_2G13270)-RELATED"/>
    <property type="match status" value="1"/>
</dbReference>
<dbReference type="EMBL" id="JBHTEE010000001">
    <property type="protein sequence ID" value="MFC7601538.1"/>
    <property type="molecule type" value="Genomic_DNA"/>
</dbReference>
<dbReference type="InterPro" id="IPR052711">
    <property type="entry name" value="Zinc_ADH-like"/>
</dbReference>
<dbReference type="InterPro" id="IPR020843">
    <property type="entry name" value="ER"/>
</dbReference>
<name>A0ABW2SYY4_9ACTN</name>
<sequence length="322" mass="33377">MLAAFAHATSADDPVSALSVGERPEPIPPDGWVPITVRAASLNHHDVWTLRGAVTPAGGLPCVLGTDAAGVDDDGNEYVIHGVLGDPARGRGDETLDPERSVLSDAGHGTLAARIVVPRRNLVPKPAELSWAEAACLPTAWLTAYRMLFTKARARPGDRVLVQGAGGGVATAAILLARAAGLWVRVVTRDPAKADRAAELGAHEVVMSGTRLPSDCDVVLDTVGQATWKSSLGAVRPGGTVVLSGATTGFDAPTNLARLFSRQINVLGSTMGTRTELEDLIGFLVAGGVRPLVDSVAPLDSAGEQFSRLLSGQVFGKVVVEP</sequence>
<dbReference type="RefSeq" id="WP_343963837.1">
    <property type="nucleotide sequence ID" value="NZ_BAAAGK010000019.1"/>
</dbReference>
<dbReference type="Gene3D" id="3.40.50.720">
    <property type="entry name" value="NAD(P)-binding Rossmann-like Domain"/>
    <property type="match status" value="1"/>
</dbReference>
<evidence type="ECO:0000259" key="2">
    <source>
        <dbReference type="SMART" id="SM00829"/>
    </source>
</evidence>
<evidence type="ECO:0000256" key="1">
    <source>
        <dbReference type="SAM" id="MobiDB-lite"/>
    </source>
</evidence>
<dbReference type="Pfam" id="PF08240">
    <property type="entry name" value="ADH_N"/>
    <property type="match status" value="1"/>
</dbReference>
<dbReference type="PANTHER" id="PTHR45033">
    <property type="match status" value="1"/>
</dbReference>
<dbReference type="SUPFAM" id="SSF51735">
    <property type="entry name" value="NAD(P)-binding Rossmann-fold domains"/>
    <property type="match status" value="1"/>
</dbReference>
<dbReference type="InterPro" id="IPR011032">
    <property type="entry name" value="GroES-like_sf"/>
</dbReference>
<organism evidence="3 4">
    <name type="scientific">Streptosporangium amethystogenes subsp. fukuiense</name>
    <dbReference type="NCBI Taxonomy" id="698418"/>
    <lineage>
        <taxon>Bacteria</taxon>
        <taxon>Bacillati</taxon>
        <taxon>Actinomycetota</taxon>
        <taxon>Actinomycetes</taxon>
        <taxon>Streptosporangiales</taxon>
        <taxon>Streptosporangiaceae</taxon>
        <taxon>Streptosporangium</taxon>
    </lineage>
</organism>
<dbReference type="Pfam" id="PF00107">
    <property type="entry name" value="ADH_zinc_N"/>
    <property type="match status" value="1"/>
</dbReference>
<dbReference type="InterPro" id="IPR013149">
    <property type="entry name" value="ADH-like_C"/>
</dbReference>
<keyword evidence="4" id="KW-1185">Reference proteome</keyword>
<dbReference type="InterPro" id="IPR036291">
    <property type="entry name" value="NAD(P)-bd_dom_sf"/>
</dbReference>
<evidence type="ECO:0000313" key="4">
    <source>
        <dbReference type="Proteomes" id="UP001596514"/>
    </source>
</evidence>
<gene>
    <name evidence="3" type="ORF">ACFQVD_15710</name>
</gene>
<reference evidence="4" key="1">
    <citation type="journal article" date="2019" name="Int. J. Syst. Evol. Microbiol.">
        <title>The Global Catalogue of Microorganisms (GCM) 10K type strain sequencing project: providing services to taxonomists for standard genome sequencing and annotation.</title>
        <authorList>
            <consortium name="The Broad Institute Genomics Platform"/>
            <consortium name="The Broad Institute Genome Sequencing Center for Infectious Disease"/>
            <person name="Wu L."/>
            <person name="Ma J."/>
        </authorList>
    </citation>
    <scope>NUCLEOTIDE SEQUENCE [LARGE SCALE GENOMIC DNA]</scope>
    <source>
        <strain evidence="4">JCM 10083</strain>
    </source>
</reference>
<dbReference type="Proteomes" id="UP001596514">
    <property type="component" value="Unassembled WGS sequence"/>
</dbReference>
<accession>A0ABW2SYY4</accession>
<feature type="region of interest" description="Disordered" evidence="1">
    <location>
        <begin position="1"/>
        <end position="23"/>
    </location>
</feature>
<feature type="domain" description="Enoyl reductase (ER)" evidence="2">
    <location>
        <begin position="13"/>
        <end position="320"/>
    </location>
</feature>
<dbReference type="SUPFAM" id="SSF50129">
    <property type="entry name" value="GroES-like"/>
    <property type="match status" value="1"/>
</dbReference>
<comment type="caution">
    <text evidence="3">The sequence shown here is derived from an EMBL/GenBank/DDBJ whole genome shotgun (WGS) entry which is preliminary data.</text>
</comment>
<dbReference type="SMART" id="SM00829">
    <property type="entry name" value="PKS_ER"/>
    <property type="match status" value="1"/>
</dbReference>
<proteinExistence type="predicted"/>
<dbReference type="Gene3D" id="3.90.180.10">
    <property type="entry name" value="Medium-chain alcohol dehydrogenases, catalytic domain"/>
    <property type="match status" value="1"/>
</dbReference>
<protein>
    <submittedName>
        <fullName evidence="3">Zinc-binding dehydrogenase</fullName>
    </submittedName>
</protein>
<evidence type="ECO:0000313" key="3">
    <source>
        <dbReference type="EMBL" id="MFC7601538.1"/>
    </source>
</evidence>